<evidence type="ECO:0000313" key="2">
    <source>
        <dbReference type="EMBL" id="MBP1988109.1"/>
    </source>
</evidence>
<feature type="compositionally biased region" description="Low complexity" evidence="1">
    <location>
        <begin position="81"/>
        <end position="109"/>
    </location>
</feature>
<dbReference type="Pfam" id="PF06267">
    <property type="entry name" value="DUF1028"/>
    <property type="match status" value="1"/>
</dbReference>
<dbReference type="PANTHER" id="PTHR39328">
    <property type="entry name" value="BLL2871 PROTEIN"/>
    <property type="match status" value="1"/>
</dbReference>
<sequence length="337" mass="35962">MTFSIVAKEGDAVGIAVQSKFVSVGSVVPFASADAGAIATQSFANVAYGEDGLEHLRNGLTAEETVERLTEEDDEAERRQVGVVGVRGSDASASQPDADASGDADGSVAGFTGEDCFDTALDVQGENYTVQGNILENEETVYAMAGAFEDANGGLPERLLAALEAGDEAGGDSRGKQAAALYVVKPEGGYDGGNDRWIDVRVDDHETPIQELRRVFKLYDVTLLGRKEPDDVQELDGQTAKEVAETLVDLGHLDVDEGTSSGSRTASDDVEDAEGVVAFAEPQREALEAFRGFNNFENHSLPTIEDALARGWDDAEGEGEERMVDAIWHGLQRLERQ</sequence>
<dbReference type="PANTHER" id="PTHR39328:SF1">
    <property type="entry name" value="BLL2871 PROTEIN"/>
    <property type="match status" value="1"/>
</dbReference>
<dbReference type="EMBL" id="JAGGLC010000006">
    <property type="protein sequence ID" value="MBP1988109.1"/>
    <property type="molecule type" value="Genomic_DNA"/>
</dbReference>
<dbReference type="AlphaFoldDB" id="A0A8T4GYL4"/>
<comment type="caution">
    <text evidence="2">The sequence shown here is derived from an EMBL/GenBank/DDBJ whole genome shotgun (WGS) entry which is preliminary data.</text>
</comment>
<proteinExistence type="predicted"/>
<dbReference type="InterPro" id="IPR010430">
    <property type="entry name" value="DUF1028"/>
</dbReference>
<keyword evidence="3" id="KW-1185">Reference proteome</keyword>
<evidence type="ECO:0000313" key="3">
    <source>
        <dbReference type="Proteomes" id="UP000823736"/>
    </source>
</evidence>
<dbReference type="SUPFAM" id="SSF56235">
    <property type="entry name" value="N-terminal nucleophile aminohydrolases (Ntn hydrolases)"/>
    <property type="match status" value="1"/>
</dbReference>
<reference evidence="2" key="1">
    <citation type="submission" date="2021-03" db="EMBL/GenBank/DDBJ databases">
        <title>Genomic Encyclopedia of Type Strains, Phase IV (KMG-IV): sequencing the most valuable type-strain genomes for metagenomic binning, comparative biology and taxonomic classification.</title>
        <authorList>
            <person name="Goeker M."/>
        </authorList>
    </citation>
    <scope>NUCLEOTIDE SEQUENCE</scope>
    <source>
        <strain evidence="2">DSM 26232</strain>
    </source>
</reference>
<evidence type="ECO:0000256" key="1">
    <source>
        <dbReference type="SAM" id="MobiDB-lite"/>
    </source>
</evidence>
<protein>
    <submittedName>
        <fullName evidence="2">Putative Ntn-hydrolase superfamily protein</fullName>
    </submittedName>
</protein>
<organism evidence="2 3">
    <name type="scientific">Halolamina salifodinae</name>
    <dbReference type="NCBI Taxonomy" id="1202767"/>
    <lineage>
        <taxon>Archaea</taxon>
        <taxon>Methanobacteriati</taxon>
        <taxon>Methanobacteriota</taxon>
        <taxon>Stenosarchaea group</taxon>
        <taxon>Halobacteria</taxon>
        <taxon>Halobacteriales</taxon>
        <taxon>Haloferacaceae</taxon>
    </lineage>
</organism>
<dbReference type="RefSeq" id="WP_209492456.1">
    <property type="nucleotide sequence ID" value="NZ_JAGGLC010000006.1"/>
</dbReference>
<dbReference type="Gene3D" id="3.60.20.10">
    <property type="entry name" value="Glutamine Phosphoribosylpyrophosphate, subunit 1, domain 1"/>
    <property type="match status" value="1"/>
</dbReference>
<dbReference type="Proteomes" id="UP000823736">
    <property type="component" value="Unassembled WGS sequence"/>
</dbReference>
<gene>
    <name evidence="2" type="ORF">J2753_002621</name>
</gene>
<accession>A0A8T4GYL4</accession>
<dbReference type="OrthoDB" id="311454at2157"/>
<name>A0A8T4GYL4_9EURY</name>
<feature type="region of interest" description="Disordered" evidence="1">
    <location>
        <begin position="67"/>
        <end position="109"/>
    </location>
</feature>
<dbReference type="InterPro" id="IPR029055">
    <property type="entry name" value="Ntn_hydrolases_N"/>
</dbReference>